<dbReference type="AlphaFoldDB" id="A0A3B0YG92"/>
<protein>
    <submittedName>
        <fullName evidence="3">Glycosyl transferase, group 1</fullName>
    </submittedName>
</protein>
<dbReference type="GO" id="GO:0016757">
    <property type="term" value="F:glycosyltransferase activity"/>
    <property type="evidence" value="ECO:0007669"/>
    <property type="project" value="InterPro"/>
</dbReference>
<dbReference type="Pfam" id="PF13439">
    <property type="entry name" value="Glyco_transf_4"/>
    <property type="match status" value="1"/>
</dbReference>
<dbReference type="CDD" id="cd03811">
    <property type="entry name" value="GT4_GT28_WabH-like"/>
    <property type="match status" value="1"/>
</dbReference>
<evidence type="ECO:0000259" key="2">
    <source>
        <dbReference type="Pfam" id="PF13439"/>
    </source>
</evidence>
<evidence type="ECO:0000313" key="3">
    <source>
        <dbReference type="EMBL" id="VAW79905.1"/>
    </source>
</evidence>
<dbReference type="PANTHER" id="PTHR12526">
    <property type="entry name" value="GLYCOSYLTRANSFERASE"/>
    <property type="match status" value="1"/>
</dbReference>
<gene>
    <name evidence="3" type="ORF">MNBD_GAMMA13-2041</name>
</gene>
<dbReference type="InterPro" id="IPR028098">
    <property type="entry name" value="Glyco_trans_4-like_N"/>
</dbReference>
<evidence type="ECO:0000259" key="1">
    <source>
        <dbReference type="Pfam" id="PF00534"/>
    </source>
</evidence>
<dbReference type="Gene3D" id="3.40.50.2000">
    <property type="entry name" value="Glycogen Phosphorylase B"/>
    <property type="match status" value="2"/>
</dbReference>
<keyword evidence="3" id="KW-0808">Transferase</keyword>
<proteinExistence type="predicted"/>
<feature type="domain" description="Glycosyl transferase family 1" evidence="1">
    <location>
        <begin position="234"/>
        <end position="389"/>
    </location>
</feature>
<dbReference type="InterPro" id="IPR001296">
    <property type="entry name" value="Glyco_trans_1"/>
</dbReference>
<sequence>MDSSTNAPRAQHIAILLPSLAGGGAERSMLNLARSFSQQGRKVDLLLFRPEGAYINDVPELVRVIELKAGNSLSGRLLTARADPAGISTLLKPVLLPLKADSSIRHIHTLKQYMEMQQPDIILSALTYTNLAVLWAKQLSRVKVPVVVSERIALSMHRRSDKRQHRWRWRFMLPMVKRTYRFADGIVAVSDSVANDLHRNVQIDRGSITTIYNPVVDDMLSKLAAQPLNHPWFEPGQPPVILGVGRLIPQKDFQTLLRAFATLHEKKKIRLVILGEGRQRAELTELAQKLGVENDVDMPGFVDNPYQYMAHASVFILTSLYEGLPGVLIQALACGCPVISTNCPGGSAEILDNGKYGYLVPVQHNEKLVNAIHSTLLTPPSREQLKARAALFSTSTAAQQYLDLLDKIIPCTGSETTLAGKYSPT</sequence>
<dbReference type="EMBL" id="UOFK01000207">
    <property type="protein sequence ID" value="VAW79905.1"/>
    <property type="molecule type" value="Genomic_DNA"/>
</dbReference>
<dbReference type="SUPFAM" id="SSF53756">
    <property type="entry name" value="UDP-Glycosyltransferase/glycogen phosphorylase"/>
    <property type="match status" value="1"/>
</dbReference>
<feature type="domain" description="Glycosyltransferase subfamily 4-like N-terminal" evidence="2">
    <location>
        <begin position="23"/>
        <end position="215"/>
    </location>
</feature>
<name>A0A3B0YG92_9ZZZZ</name>
<accession>A0A3B0YG92</accession>
<reference evidence="3" key="1">
    <citation type="submission" date="2018-06" db="EMBL/GenBank/DDBJ databases">
        <authorList>
            <person name="Zhirakovskaya E."/>
        </authorList>
    </citation>
    <scope>NUCLEOTIDE SEQUENCE</scope>
</reference>
<dbReference type="PANTHER" id="PTHR12526:SF638">
    <property type="entry name" value="SPORE COAT PROTEIN SA"/>
    <property type="match status" value="1"/>
</dbReference>
<dbReference type="Pfam" id="PF00534">
    <property type="entry name" value="Glycos_transf_1"/>
    <property type="match status" value="1"/>
</dbReference>
<organism evidence="3">
    <name type="scientific">hydrothermal vent metagenome</name>
    <dbReference type="NCBI Taxonomy" id="652676"/>
    <lineage>
        <taxon>unclassified sequences</taxon>
        <taxon>metagenomes</taxon>
        <taxon>ecological metagenomes</taxon>
    </lineage>
</organism>